<organism evidence="1 2">
    <name type="scientific">Populus tomentosa</name>
    <name type="common">Chinese white poplar</name>
    <dbReference type="NCBI Taxonomy" id="118781"/>
    <lineage>
        <taxon>Eukaryota</taxon>
        <taxon>Viridiplantae</taxon>
        <taxon>Streptophyta</taxon>
        <taxon>Embryophyta</taxon>
        <taxon>Tracheophyta</taxon>
        <taxon>Spermatophyta</taxon>
        <taxon>Magnoliopsida</taxon>
        <taxon>eudicotyledons</taxon>
        <taxon>Gunneridae</taxon>
        <taxon>Pentapetalae</taxon>
        <taxon>rosids</taxon>
        <taxon>fabids</taxon>
        <taxon>Malpighiales</taxon>
        <taxon>Salicaceae</taxon>
        <taxon>Saliceae</taxon>
        <taxon>Populus</taxon>
    </lineage>
</organism>
<comment type="caution">
    <text evidence="1">The sequence shown here is derived from an EMBL/GenBank/DDBJ whole genome shotgun (WGS) entry which is preliminary data.</text>
</comment>
<name>A0A8X8C261_POPTO</name>
<evidence type="ECO:0000313" key="1">
    <source>
        <dbReference type="EMBL" id="KAG6737975.1"/>
    </source>
</evidence>
<reference evidence="1" key="1">
    <citation type="journal article" date="2020" name="bioRxiv">
        <title>Hybrid origin of Populus tomentosa Carr. identified through genome sequencing and phylogenomic analysis.</title>
        <authorList>
            <person name="An X."/>
            <person name="Gao K."/>
            <person name="Chen Z."/>
            <person name="Li J."/>
            <person name="Yang X."/>
            <person name="Yang X."/>
            <person name="Zhou J."/>
            <person name="Guo T."/>
            <person name="Zhao T."/>
            <person name="Huang S."/>
            <person name="Miao D."/>
            <person name="Khan W.U."/>
            <person name="Rao P."/>
            <person name="Ye M."/>
            <person name="Lei B."/>
            <person name="Liao W."/>
            <person name="Wang J."/>
            <person name="Ji L."/>
            <person name="Li Y."/>
            <person name="Guo B."/>
            <person name="Mustafa N.S."/>
            <person name="Li S."/>
            <person name="Yun Q."/>
            <person name="Keller S.R."/>
            <person name="Mao J."/>
            <person name="Zhang R."/>
            <person name="Strauss S.H."/>
        </authorList>
    </citation>
    <scope>NUCLEOTIDE SEQUENCE</scope>
    <source>
        <strain evidence="1">GM15</strain>
        <tissue evidence="1">Leaf</tissue>
    </source>
</reference>
<proteinExistence type="predicted"/>
<dbReference type="Proteomes" id="UP000886885">
    <property type="component" value="Chromosome 19D"/>
</dbReference>
<sequence length="192" mass="22292">MDSASVFLGLLRLQKEGRHQLTGLHGLLRWVADLNELKKRLVEGSEDLLGPCDVDEVKMKISTEHLQALSIRLPGSFFVIFIQEKAMMRQKPENDLVELPLWCWVMKEESLRRLLRKASLLAGDINHLKELRKKAAEGSEGLFMALDVDEELSIRVRFAWCPLFNQGFYMLYLGRQGEEYFFPDEQLQRRAL</sequence>
<dbReference type="AlphaFoldDB" id="A0A8X8C261"/>
<gene>
    <name evidence="1" type="ORF">POTOM_059507</name>
</gene>
<accession>A0A8X8C261</accession>
<evidence type="ECO:0000313" key="2">
    <source>
        <dbReference type="Proteomes" id="UP000886885"/>
    </source>
</evidence>
<protein>
    <submittedName>
        <fullName evidence="1">Uncharacterized protein</fullName>
    </submittedName>
</protein>
<dbReference type="EMBL" id="JAAWWB010000038">
    <property type="protein sequence ID" value="KAG6737975.1"/>
    <property type="molecule type" value="Genomic_DNA"/>
</dbReference>
<keyword evidence="2" id="KW-1185">Reference proteome</keyword>